<gene>
    <name evidence="1" type="ORF">H0266_00840</name>
</gene>
<proteinExistence type="predicted"/>
<organism evidence="1 2">
    <name type="scientific">Halobacillus locisalis</name>
    <dbReference type="NCBI Taxonomy" id="220753"/>
    <lineage>
        <taxon>Bacteria</taxon>
        <taxon>Bacillati</taxon>
        <taxon>Bacillota</taxon>
        <taxon>Bacilli</taxon>
        <taxon>Bacillales</taxon>
        <taxon>Bacillaceae</taxon>
        <taxon>Halobacillus</taxon>
    </lineage>
</organism>
<sequence>MKGKFTNERGAALVLVLLSIFLVMIFGAVLASQINNSGLQVKKSQHNVQAEALAVMGETYFIESIELLKTNQDPVVSIKEVWEEEKDSDLDGHREIDDNRRFNVELISSTLKDSGQFQMTYKSIGTAYGTNEEIVNTISLNSSSSEEDWIQDILDHKEELISNKKNGKYKTLNCRVDDCTDDVETICENNYCAIDEQGNIYLEGTLQLNGKGNNEHDIDLDKNLWVNGSTILKGNSSVSIDGFAYFEGSSLTMKGNTSIDIAGDAYFDFLGDNLSGSIEKDVVVRRNAYFEIEDTLPVDKEAFCIVGKSNVEGLGGQSCP</sequence>
<dbReference type="EMBL" id="JACEFG010000001">
    <property type="protein sequence ID" value="MBA2173437.1"/>
    <property type="molecule type" value="Genomic_DNA"/>
</dbReference>
<dbReference type="AlphaFoldDB" id="A0A838CMW1"/>
<reference evidence="1 2" key="1">
    <citation type="journal article" date="2004" name="Extremophiles">
        <title>Halobacillus locisalis sp. nov., a halophilic bacterium isolated from a marine solar saltern of the Yellow Sea in Korea.</title>
        <authorList>
            <person name="Yoon J.H."/>
            <person name="Kang K.H."/>
            <person name="Oh T.K."/>
            <person name="Park Y.H."/>
        </authorList>
    </citation>
    <scope>NUCLEOTIDE SEQUENCE [LARGE SCALE GENOMIC DNA]</scope>
    <source>
        <strain evidence="1 2">KCTC 3788</strain>
    </source>
</reference>
<name>A0A838CMW1_9BACI</name>
<comment type="caution">
    <text evidence="1">The sequence shown here is derived from an EMBL/GenBank/DDBJ whole genome shotgun (WGS) entry which is preliminary data.</text>
</comment>
<keyword evidence="2" id="KW-1185">Reference proteome</keyword>
<protein>
    <recommendedName>
        <fullName evidence="3">PilX N-terminal</fullName>
    </recommendedName>
</protein>
<dbReference type="RefSeq" id="WP_181470501.1">
    <property type="nucleotide sequence ID" value="NZ_JACEFG010000001.1"/>
</dbReference>
<evidence type="ECO:0008006" key="3">
    <source>
        <dbReference type="Google" id="ProtNLM"/>
    </source>
</evidence>
<accession>A0A838CMW1</accession>
<dbReference type="Proteomes" id="UP000571017">
    <property type="component" value="Unassembled WGS sequence"/>
</dbReference>
<evidence type="ECO:0000313" key="2">
    <source>
        <dbReference type="Proteomes" id="UP000571017"/>
    </source>
</evidence>
<evidence type="ECO:0000313" key="1">
    <source>
        <dbReference type="EMBL" id="MBA2173437.1"/>
    </source>
</evidence>